<accession>A0A8D5JIL7</accession>
<reference evidence="3" key="1">
    <citation type="submission" date="2020-09" db="EMBL/GenBank/DDBJ databases">
        <title>Desulfogranum mesoprofundum gen. nov., sp. nov., a novel mesophilic, sulfate-reducing chemolithoautotroph isolated from a deep-sea hydrothermal vent chimney in the Suiyo Seamount.</title>
        <authorList>
            <person name="Hashimoto Y."/>
            <person name="Nakagawa S."/>
        </authorList>
    </citation>
    <scope>NUCLEOTIDE SEQUENCE</scope>
    <source>
        <strain evidence="3">KT2</strain>
    </source>
</reference>
<dbReference type="KEGG" id="dbk:DGMP_35170"/>
<dbReference type="GO" id="GO:0008276">
    <property type="term" value="F:protein methyltransferase activity"/>
    <property type="evidence" value="ECO:0007669"/>
    <property type="project" value="TreeGrafter"/>
</dbReference>
<gene>
    <name evidence="3" type="ORF">DGMP_35170</name>
</gene>
<dbReference type="PANTHER" id="PTHR43648:SF1">
    <property type="entry name" value="ELECTRON TRANSFER FLAVOPROTEIN BETA SUBUNIT LYSINE METHYLTRANSFERASE"/>
    <property type="match status" value="1"/>
</dbReference>
<dbReference type="Proteomes" id="UP000826725">
    <property type="component" value="Chromosome"/>
</dbReference>
<evidence type="ECO:0000313" key="3">
    <source>
        <dbReference type="EMBL" id="BCL62824.1"/>
    </source>
</evidence>
<evidence type="ECO:0000256" key="1">
    <source>
        <dbReference type="ARBA" id="ARBA00022603"/>
    </source>
</evidence>
<proteinExistence type="predicted"/>
<dbReference type="CDD" id="cd02440">
    <property type="entry name" value="AdoMet_MTases"/>
    <property type="match status" value="1"/>
</dbReference>
<dbReference type="AlphaFoldDB" id="A0A8D5JIL7"/>
<keyword evidence="4" id="KW-1185">Reference proteome</keyword>
<keyword evidence="2" id="KW-0808">Transferase</keyword>
<dbReference type="GO" id="GO:0032259">
    <property type="term" value="P:methylation"/>
    <property type="evidence" value="ECO:0007669"/>
    <property type="project" value="UniProtKB-KW"/>
</dbReference>
<evidence type="ECO:0008006" key="5">
    <source>
        <dbReference type="Google" id="ProtNLM"/>
    </source>
</evidence>
<dbReference type="RefSeq" id="WP_228855133.1">
    <property type="nucleotide sequence ID" value="NZ_AP024086.1"/>
</dbReference>
<keyword evidence="1" id="KW-0489">Methyltransferase</keyword>
<evidence type="ECO:0000256" key="2">
    <source>
        <dbReference type="ARBA" id="ARBA00022679"/>
    </source>
</evidence>
<dbReference type="EMBL" id="AP024086">
    <property type="protein sequence ID" value="BCL62824.1"/>
    <property type="molecule type" value="Genomic_DNA"/>
</dbReference>
<dbReference type="InterPro" id="IPR050078">
    <property type="entry name" value="Ribosomal_L11_MeTrfase_PrmA"/>
</dbReference>
<dbReference type="Pfam" id="PF06325">
    <property type="entry name" value="PrmA"/>
    <property type="match status" value="1"/>
</dbReference>
<name>A0A8D5JIL7_9BACT</name>
<evidence type="ECO:0000313" key="4">
    <source>
        <dbReference type="Proteomes" id="UP000826725"/>
    </source>
</evidence>
<organism evidence="3 4">
    <name type="scientific">Desulfomarina profundi</name>
    <dbReference type="NCBI Taxonomy" id="2772557"/>
    <lineage>
        <taxon>Bacteria</taxon>
        <taxon>Pseudomonadati</taxon>
        <taxon>Thermodesulfobacteriota</taxon>
        <taxon>Desulfobulbia</taxon>
        <taxon>Desulfobulbales</taxon>
        <taxon>Desulfobulbaceae</taxon>
        <taxon>Desulfomarina</taxon>
    </lineage>
</organism>
<sequence length="213" mass="23332">MIEEEDWGRNWKEHFKPFAILPGLVIAPSWEKYRPAAGEQVIEIDPGMAFGTGHHETTAIALELVREGLKNKEKDLTLLDVGTGTGILSMAAVLFGCERVLGIDNDPDAVSVARENVFANRMMGKIEISDLPPAGLTDTYYLVVANIVHDVLVDLADDLVRLTSADGRLVLSGLQVGRQLNNIRMILENKGMYCEQEVVKGEWGGLMLKNGTG</sequence>
<dbReference type="PANTHER" id="PTHR43648">
    <property type="entry name" value="ELECTRON TRANSFER FLAVOPROTEIN BETA SUBUNIT LYSINE METHYLTRANSFERASE"/>
    <property type="match status" value="1"/>
</dbReference>
<protein>
    <recommendedName>
        <fullName evidence="5">Ribosomal protein L11 methyltransferase</fullName>
    </recommendedName>
</protein>